<dbReference type="InterPro" id="IPR027056">
    <property type="entry name" value="Gluconate_2DH_su3"/>
</dbReference>
<dbReference type="PROSITE" id="PS51318">
    <property type="entry name" value="TAT"/>
    <property type="match status" value="1"/>
</dbReference>
<dbReference type="InterPro" id="IPR006311">
    <property type="entry name" value="TAT_signal"/>
</dbReference>
<dbReference type="Proteomes" id="UP000186607">
    <property type="component" value="Unassembled WGS sequence"/>
</dbReference>
<protein>
    <recommendedName>
        <fullName evidence="3">Tat (Twin-arginine translocation) pathway signal sequence domain protein</fullName>
    </recommendedName>
</protein>
<dbReference type="OrthoDB" id="116360at2"/>
<evidence type="ECO:0008006" key="3">
    <source>
        <dbReference type="Google" id="ProtNLM"/>
    </source>
</evidence>
<organism evidence="1 2">
    <name type="scientific">Deinococcus marmoris</name>
    <dbReference type="NCBI Taxonomy" id="249408"/>
    <lineage>
        <taxon>Bacteria</taxon>
        <taxon>Thermotogati</taxon>
        <taxon>Deinococcota</taxon>
        <taxon>Deinococci</taxon>
        <taxon>Deinococcales</taxon>
        <taxon>Deinococcaceae</taxon>
        <taxon>Deinococcus</taxon>
    </lineage>
</organism>
<sequence length="191" mass="20450">MDEPLFSAADLNRREVLARMGLGLAALTVMTALGPLSPAQARAQGIPLKHFTPAEAAALEAWNDTLVPGAAEAGVVQYLDDQLGKDLPLLILRYTDFPGPALGFYQGGVRALDALSQAQHAQPFAQLDPLKRTALAGQVAQGSAKPWDGPPPPLFYFVTRSDAVDVYYGTEAGFARLKLPYMAHIAPPKVW</sequence>
<evidence type="ECO:0000313" key="1">
    <source>
        <dbReference type="EMBL" id="OLV19724.1"/>
    </source>
</evidence>
<reference evidence="1 2" key="1">
    <citation type="submission" date="2017-01" db="EMBL/GenBank/DDBJ databases">
        <title>Genome Analysis of Deinococcus marmoris KOPRI26562.</title>
        <authorList>
            <person name="Kim J.H."/>
            <person name="Oh H.-M."/>
        </authorList>
    </citation>
    <scope>NUCLEOTIDE SEQUENCE [LARGE SCALE GENOMIC DNA]</scope>
    <source>
        <strain evidence="1 2">KOPRI26562</strain>
    </source>
</reference>
<evidence type="ECO:0000313" key="2">
    <source>
        <dbReference type="Proteomes" id="UP000186607"/>
    </source>
</evidence>
<proteinExistence type="predicted"/>
<comment type="caution">
    <text evidence="1">The sequence shown here is derived from an EMBL/GenBank/DDBJ whole genome shotgun (WGS) entry which is preliminary data.</text>
</comment>
<accession>A0A1U7P3I9</accession>
<gene>
    <name evidence="1" type="ORF">BOO71_0001897</name>
</gene>
<name>A0A1U7P3I9_9DEIO</name>
<dbReference type="AlphaFoldDB" id="A0A1U7P3I9"/>
<keyword evidence="2" id="KW-1185">Reference proteome</keyword>
<dbReference type="Pfam" id="PF13618">
    <property type="entry name" value="Gluconate_2-dh3"/>
    <property type="match status" value="1"/>
</dbReference>
<dbReference type="EMBL" id="MSTI01000021">
    <property type="protein sequence ID" value="OLV19724.1"/>
    <property type="molecule type" value="Genomic_DNA"/>
</dbReference>
<dbReference type="RefSeq" id="WP_083652908.1">
    <property type="nucleotide sequence ID" value="NZ_MSTI01000021.1"/>
</dbReference>